<dbReference type="KEGG" id="nah:F5544_19915"/>
<dbReference type="Gene3D" id="2.30.40.10">
    <property type="entry name" value="Urease, subunit C, domain 1"/>
    <property type="match status" value="1"/>
</dbReference>
<reference evidence="2 3" key="1">
    <citation type="journal article" date="2019" name="ACS Chem. Biol.">
        <title>Identification and Mobilization of a Cryptic Antibiotic Biosynthesis Gene Locus from a Human-Pathogenic Nocardia Isolate.</title>
        <authorList>
            <person name="Herisse M."/>
            <person name="Ishida K."/>
            <person name="Porter J.L."/>
            <person name="Howden B."/>
            <person name="Hertweck C."/>
            <person name="Stinear T.P."/>
            <person name="Pidot S.J."/>
        </authorList>
    </citation>
    <scope>NUCLEOTIDE SEQUENCE [LARGE SCALE GENOMIC DNA]</scope>
    <source>
        <strain evidence="2 3">AUSMDU00012717</strain>
    </source>
</reference>
<organism evidence="2 3">
    <name type="scientific">Nocardia arthritidis</name>
    <dbReference type="NCBI Taxonomy" id="228602"/>
    <lineage>
        <taxon>Bacteria</taxon>
        <taxon>Bacillati</taxon>
        <taxon>Actinomycetota</taxon>
        <taxon>Actinomycetes</taxon>
        <taxon>Mycobacteriales</taxon>
        <taxon>Nocardiaceae</taxon>
        <taxon>Nocardia</taxon>
    </lineage>
</organism>
<evidence type="ECO:0000259" key="1">
    <source>
        <dbReference type="Pfam" id="PF07969"/>
    </source>
</evidence>
<sequence>MPKRLFTAGTVWSGADCLPHTGWLLIGDGRIERVGRSDEPAPAADEVVDLAGRHVLPGFIDTHSHLSVAALVRDGIDGAAWHSVATALAAIGAAAAARPELPWLLCWNSTPHEWPESRLPTAAELDAVAPGRRVLVSGVDLHRGAASSAALEGFSPRSKDGDVGRGRRTGEVWEAAYGAILHRALRDLELYRRDAGAELLAIEARRQLACGITHAHDPFVPPAGQPALPRLAGRTPLRLSWATGSPAGILNPPGDPASAPDGPYGAAGREVKIFLDGADRCALELPMRAVPGLVAGTVREALRHRGCGPVREGMRQAVRMRAGRVRMPYLRYTDAELRETLAAYAASGFRIRLHALGNLAATQAALALRTVGVPAGTVTVDHLTVLDRRTADLVATGGAYAAVQPGFLPRFGPQFVRLGIDRHRAIVGARMLAAAGAPVVLSSDHPCGPLDPLGNLRTAVGRRGRGGAVVQADQALAPAAAVRAATVTAAASLGIPDRGALSPGQAADLVICDGNPFDPATRVTQTWVAGEKVWQERKSA</sequence>
<dbReference type="Pfam" id="PF07969">
    <property type="entry name" value="Amidohydro_3"/>
    <property type="match status" value="1"/>
</dbReference>
<dbReference type="AlphaFoldDB" id="A0A6G9YF54"/>
<dbReference type="RefSeq" id="WP_167474608.1">
    <property type="nucleotide sequence ID" value="NZ_CP046172.1"/>
</dbReference>
<dbReference type="Gene3D" id="3.10.310.70">
    <property type="match status" value="1"/>
</dbReference>
<dbReference type="InterPro" id="IPR032466">
    <property type="entry name" value="Metal_Hydrolase"/>
</dbReference>
<dbReference type="GO" id="GO:0016810">
    <property type="term" value="F:hydrolase activity, acting on carbon-nitrogen (but not peptide) bonds"/>
    <property type="evidence" value="ECO:0007669"/>
    <property type="project" value="InterPro"/>
</dbReference>
<dbReference type="SUPFAM" id="SSF51338">
    <property type="entry name" value="Composite domain of metallo-dependent hydrolases"/>
    <property type="match status" value="1"/>
</dbReference>
<proteinExistence type="predicted"/>
<dbReference type="PANTHER" id="PTHR22642">
    <property type="entry name" value="IMIDAZOLONEPROPIONASE"/>
    <property type="match status" value="1"/>
</dbReference>
<keyword evidence="3" id="KW-1185">Reference proteome</keyword>
<gene>
    <name evidence="2" type="ORF">F5544_19915</name>
</gene>
<evidence type="ECO:0000313" key="2">
    <source>
        <dbReference type="EMBL" id="QIS11851.1"/>
    </source>
</evidence>
<dbReference type="Gene3D" id="3.20.20.140">
    <property type="entry name" value="Metal-dependent hydrolases"/>
    <property type="match status" value="1"/>
</dbReference>
<feature type="domain" description="Amidohydrolase 3" evidence="1">
    <location>
        <begin position="46"/>
        <end position="533"/>
    </location>
</feature>
<dbReference type="EMBL" id="CP046172">
    <property type="protein sequence ID" value="QIS11851.1"/>
    <property type="molecule type" value="Genomic_DNA"/>
</dbReference>
<keyword evidence="2" id="KW-0378">Hydrolase</keyword>
<name>A0A6G9YF54_9NOCA</name>
<dbReference type="Proteomes" id="UP000503540">
    <property type="component" value="Chromosome"/>
</dbReference>
<evidence type="ECO:0000313" key="3">
    <source>
        <dbReference type="Proteomes" id="UP000503540"/>
    </source>
</evidence>
<dbReference type="SUPFAM" id="SSF51556">
    <property type="entry name" value="Metallo-dependent hydrolases"/>
    <property type="match status" value="1"/>
</dbReference>
<dbReference type="InterPro" id="IPR013108">
    <property type="entry name" value="Amidohydro_3"/>
</dbReference>
<accession>A0A6G9YF54</accession>
<dbReference type="PANTHER" id="PTHR22642:SF2">
    <property type="entry name" value="PROTEIN LONG AFTER FAR-RED 3"/>
    <property type="match status" value="1"/>
</dbReference>
<protein>
    <submittedName>
        <fullName evidence="2">Amidohydrolase family protein</fullName>
    </submittedName>
</protein>
<dbReference type="InterPro" id="IPR011059">
    <property type="entry name" value="Metal-dep_hydrolase_composite"/>
</dbReference>